<evidence type="ECO:0000313" key="3">
    <source>
        <dbReference type="EMBL" id="MBT9292198.1"/>
    </source>
</evidence>
<dbReference type="GO" id="GO:0042834">
    <property type="term" value="F:peptidoglycan binding"/>
    <property type="evidence" value="ECO:0007669"/>
    <property type="project" value="InterPro"/>
</dbReference>
<accession>A0A947D6W9</accession>
<feature type="compositionally biased region" description="Low complexity" evidence="1">
    <location>
        <begin position="191"/>
        <end position="214"/>
    </location>
</feature>
<feature type="region of interest" description="Disordered" evidence="1">
    <location>
        <begin position="483"/>
        <end position="562"/>
    </location>
</feature>
<dbReference type="Gene3D" id="3.30.70.1070">
    <property type="entry name" value="Sporulation related repeat"/>
    <property type="match status" value="1"/>
</dbReference>
<keyword evidence="4" id="KW-1185">Reference proteome</keyword>
<evidence type="ECO:0000259" key="2">
    <source>
        <dbReference type="PROSITE" id="PS51724"/>
    </source>
</evidence>
<proteinExistence type="predicted"/>
<feature type="region of interest" description="Disordered" evidence="1">
    <location>
        <begin position="296"/>
        <end position="317"/>
    </location>
</feature>
<gene>
    <name evidence="3" type="ORF">KL771_22235</name>
</gene>
<feature type="region of interest" description="Disordered" evidence="1">
    <location>
        <begin position="1"/>
        <end position="153"/>
    </location>
</feature>
<feature type="region of interest" description="Disordered" evidence="1">
    <location>
        <begin position="441"/>
        <end position="470"/>
    </location>
</feature>
<feature type="region of interest" description="Disordered" evidence="1">
    <location>
        <begin position="588"/>
        <end position="618"/>
    </location>
</feature>
<dbReference type="InterPro" id="IPR036680">
    <property type="entry name" value="SPOR-like_sf"/>
</dbReference>
<reference evidence="3 4" key="1">
    <citation type="submission" date="2021-06" db="EMBL/GenBank/DDBJ databases">
        <authorList>
            <person name="Grouzdev D.S."/>
            <person name="Koziaeva V."/>
        </authorList>
    </citation>
    <scope>NUCLEOTIDE SEQUENCE [LARGE SCALE GENOMIC DNA]</scope>
    <source>
        <strain evidence="3 4">22</strain>
    </source>
</reference>
<name>A0A947D6W9_9HYPH</name>
<sequence length="696" mass="70785">MAELKRLPTGYDDRGPQDRSYEDDPLVELARIVSGGAPFPEPAQRGRAAAPEPRAAIPEPQPRAEIGRQPMPNQLSALEQELFSELRSTVDPDRTPRARVQPAASAAPPPAPQPPAAAQPVAQRAAMSAQPAPQPVRREPAPAPSQAAGGDFASHLANEQYRYVQSGVAAGSYDPAFDDFFDEPTMLIDPQQQRTGQQAGAHQGAAAHHGATGHALGGQSQGGSQGYSGRTQGGHGPLPGAQPGSQRPAPAASDFATPPMPPSVDSRVRAPQVEPTFGEFGREEIAAAAREAQPYLGGAPAMPEHPHSERSAARHVAREPRRGLMAAGMALGVFVLGGLGFLGWRAFATPGDGGTPPLIAADPKPMKVKPEGQATGPSGPKLTTDGSGEDKSRLVTRQEEPLDQVAGRTQDGRNVRVIPGAPNSAVAEQPRTVRTVVVRPDGTIVPSGDPARTVTTTPVRIGEPALPPGPAQPVVSLPPRANDPIAALSAPKAPSTGPVTSVGSGAPPLPAPGPAPVTTAATPPPAAPKPVVATPVTAPPSANLGLPGTPPAPPKPVVAPKPAVASQPLPAATGAPLALGAVPPTRLASNGPAATTSTPAPAALAPPAPISAPPPAASGDGAWAVQLAAAPSDAEARRVIADAQRKYSGVLGGRSTYVQVFGNYHRARVSAGSESEAKALCEQIKSQGGVCFTTRR</sequence>
<feature type="region of interest" description="Disordered" evidence="1">
    <location>
        <begin position="355"/>
        <end position="400"/>
    </location>
</feature>
<feature type="compositionally biased region" description="Low complexity" evidence="1">
    <location>
        <begin position="529"/>
        <end position="542"/>
    </location>
</feature>
<dbReference type="RefSeq" id="WP_261970717.1">
    <property type="nucleotide sequence ID" value="NZ_JAHHZF010000012.1"/>
</dbReference>
<feature type="compositionally biased region" description="Low complexity" evidence="1">
    <location>
        <begin position="592"/>
        <end position="603"/>
    </location>
</feature>
<feature type="compositionally biased region" description="Low complexity" evidence="1">
    <location>
        <begin position="42"/>
        <end position="58"/>
    </location>
</feature>
<feature type="compositionally biased region" description="Basic and acidic residues" evidence="1">
    <location>
        <begin position="388"/>
        <end position="400"/>
    </location>
</feature>
<feature type="compositionally biased region" description="Basic and acidic residues" evidence="1">
    <location>
        <begin position="1"/>
        <end position="22"/>
    </location>
</feature>
<dbReference type="InterPro" id="IPR007730">
    <property type="entry name" value="SPOR-like_dom"/>
</dbReference>
<feature type="compositionally biased region" description="Pro residues" evidence="1">
    <location>
        <begin position="107"/>
        <end position="117"/>
    </location>
</feature>
<dbReference type="AlphaFoldDB" id="A0A947D6W9"/>
<evidence type="ECO:0000313" key="4">
    <source>
        <dbReference type="Proteomes" id="UP000766595"/>
    </source>
</evidence>
<comment type="caution">
    <text evidence="3">The sequence shown here is derived from an EMBL/GenBank/DDBJ whole genome shotgun (WGS) entry which is preliminary data.</text>
</comment>
<feature type="compositionally biased region" description="Gly residues" evidence="1">
    <location>
        <begin position="215"/>
        <end position="237"/>
    </location>
</feature>
<dbReference type="Pfam" id="PF05036">
    <property type="entry name" value="SPOR"/>
    <property type="match status" value="1"/>
</dbReference>
<dbReference type="Proteomes" id="UP000766595">
    <property type="component" value="Unassembled WGS sequence"/>
</dbReference>
<feature type="domain" description="SPOR" evidence="2">
    <location>
        <begin position="617"/>
        <end position="696"/>
    </location>
</feature>
<evidence type="ECO:0000256" key="1">
    <source>
        <dbReference type="SAM" id="MobiDB-lite"/>
    </source>
</evidence>
<dbReference type="PROSITE" id="PS51724">
    <property type="entry name" value="SPOR"/>
    <property type="match status" value="1"/>
</dbReference>
<feature type="region of interest" description="Disordered" evidence="1">
    <location>
        <begin position="172"/>
        <end position="268"/>
    </location>
</feature>
<organism evidence="3 4">
    <name type="scientific">Prosthecodimorpha staleyi</name>
    <dbReference type="NCBI Taxonomy" id="2840188"/>
    <lineage>
        <taxon>Bacteria</taxon>
        <taxon>Pseudomonadati</taxon>
        <taxon>Pseudomonadota</taxon>
        <taxon>Alphaproteobacteria</taxon>
        <taxon>Hyphomicrobiales</taxon>
        <taxon>Ancalomicrobiaceae</taxon>
        <taxon>Prosthecodimorpha</taxon>
    </lineage>
</organism>
<feature type="compositionally biased region" description="Pro residues" evidence="1">
    <location>
        <begin position="604"/>
        <end position="616"/>
    </location>
</feature>
<feature type="compositionally biased region" description="Pro residues" evidence="1">
    <location>
        <begin position="548"/>
        <end position="559"/>
    </location>
</feature>
<protein>
    <submittedName>
        <fullName evidence="3">SPOR domain-containing protein</fullName>
    </submittedName>
</protein>
<dbReference type="EMBL" id="JAHHZF010000012">
    <property type="protein sequence ID" value="MBT9292198.1"/>
    <property type="molecule type" value="Genomic_DNA"/>
</dbReference>
<feature type="compositionally biased region" description="Basic and acidic residues" evidence="1">
    <location>
        <begin position="304"/>
        <end position="317"/>
    </location>
</feature>